<dbReference type="Gene3D" id="1.25.40.10">
    <property type="entry name" value="Tetratricopeptide repeat domain"/>
    <property type="match status" value="1"/>
</dbReference>
<keyword evidence="2" id="KW-0677">Repeat</keyword>
<sequence length="294" mass="33399">MQAPDWKSASFEEARSTLKKWREEHARRSEEIVEIWDHVLSRYSGSLKDELWPVLEQVTVAALDAARHDLAIGCIQTLDKRFPGSSRVLRLQALRLESLGNFEDASYLYDKLLEADETNTICRKRKITMLIAKGDRVEAIRQLNEYLTTFVNDTEAWLQLGELFLQESDLPRAVFCFEELLLTSPNNPSFLCRLAEIRYSQGGQDNVEIARVYYEKAAKIVPTASSLYGIILCSNYLLPKATSQKKKELISSAQNAADQLIELHDTESAESATVDRQINLVKELKSLFKSGSFS</sequence>
<evidence type="ECO:0000313" key="8">
    <source>
        <dbReference type="Proteomes" id="UP001201812"/>
    </source>
</evidence>
<accession>A0AAD4R6Y0</accession>
<comment type="function">
    <text evidence="5">Part of the endoplasmic reticulum membrane protein complex (EMC) that enables the energy-independent insertion into endoplasmic reticulum membranes of newly synthesized membrane proteins.</text>
</comment>
<feature type="repeat" description="TPR" evidence="4">
    <location>
        <begin position="154"/>
        <end position="187"/>
    </location>
</feature>
<comment type="caution">
    <text evidence="7">The sequence shown here is derived from an EMBL/GenBank/DDBJ whole genome shotgun (WGS) entry which is preliminary data.</text>
</comment>
<comment type="similarity">
    <text evidence="1 5">Belongs to the EMC2 family.</text>
</comment>
<comment type="subcellular location">
    <subcellularLocation>
        <location evidence="5">Endoplasmic reticulum membrane</location>
        <topology evidence="5">Peripheral membrane protein</topology>
        <orientation evidence="5">Cytoplasmic side</orientation>
    </subcellularLocation>
</comment>
<proteinExistence type="inferred from homology"/>
<evidence type="ECO:0000259" key="6">
    <source>
        <dbReference type="Pfam" id="PF22890"/>
    </source>
</evidence>
<dbReference type="InterPro" id="IPR039856">
    <property type="entry name" value="EMC2-like"/>
</dbReference>
<comment type="subunit">
    <text evidence="5">Component of the ER membrane protein complex (EMC).</text>
</comment>
<dbReference type="AlphaFoldDB" id="A0AAD4R6Y0"/>
<dbReference type="SUPFAM" id="SSF48452">
    <property type="entry name" value="TPR-like"/>
    <property type="match status" value="1"/>
</dbReference>
<dbReference type="SMART" id="SM00028">
    <property type="entry name" value="TPR"/>
    <property type="match status" value="3"/>
</dbReference>
<evidence type="ECO:0000313" key="7">
    <source>
        <dbReference type="EMBL" id="KAI1720399.1"/>
    </source>
</evidence>
<keyword evidence="5" id="KW-0472">Membrane</keyword>
<dbReference type="Proteomes" id="UP001201812">
    <property type="component" value="Unassembled WGS sequence"/>
</dbReference>
<dbReference type="Pfam" id="PF22890">
    <property type="entry name" value="TPR_EMC2"/>
    <property type="match status" value="1"/>
</dbReference>
<gene>
    <name evidence="7" type="ORF">DdX_05788</name>
</gene>
<name>A0AAD4R6Y0_9BILA</name>
<reference evidence="7" key="1">
    <citation type="submission" date="2022-01" db="EMBL/GenBank/DDBJ databases">
        <title>Genome Sequence Resource for Two Populations of Ditylenchus destructor, the Migratory Endoparasitic Phytonematode.</title>
        <authorList>
            <person name="Zhang H."/>
            <person name="Lin R."/>
            <person name="Xie B."/>
        </authorList>
    </citation>
    <scope>NUCLEOTIDE SEQUENCE</scope>
    <source>
        <strain evidence="7">BazhouSP</strain>
    </source>
</reference>
<keyword evidence="8" id="KW-1185">Reference proteome</keyword>
<keyword evidence="3 4" id="KW-0802">TPR repeat</keyword>
<feature type="domain" description="EMC2 TPR-like" evidence="6">
    <location>
        <begin position="89"/>
        <end position="197"/>
    </location>
</feature>
<dbReference type="PANTHER" id="PTHR12760">
    <property type="entry name" value="TETRATRICOPEPTIDE REPEAT PROTEIN"/>
    <property type="match status" value="1"/>
</dbReference>
<evidence type="ECO:0000256" key="3">
    <source>
        <dbReference type="ARBA" id="ARBA00022803"/>
    </source>
</evidence>
<dbReference type="InterPro" id="IPR011990">
    <property type="entry name" value="TPR-like_helical_dom_sf"/>
</dbReference>
<organism evidence="7 8">
    <name type="scientific">Ditylenchus destructor</name>
    <dbReference type="NCBI Taxonomy" id="166010"/>
    <lineage>
        <taxon>Eukaryota</taxon>
        <taxon>Metazoa</taxon>
        <taxon>Ecdysozoa</taxon>
        <taxon>Nematoda</taxon>
        <taxon>Chromadorea</taxon>
        <taxon>Rhabditida</taxon>
        <taxon>Tylenchina</taxon>
        <taxon>Tylenchomorpha</taxon>
        <taxon>Sphaerularioidea</taxon>
        <taxon>Anguinidae</taxon>
        <taxon>Anguininae</taxon>
        <taxon>Ditylenchus</taxon>
    </lineage>
</organism>
<evidence type="ECO:0000256" key="4">
    <source>
        <dbReference type="PROSITE-ProRule" id="PRU00339"/>
    </source>
</evidence>
<dbReference type="InterPro" id="IPR019734">
    <property type="entry name" value="TPR_rpt"/>
</dbReference>
<evidence type="ECO:0000256" key="2">
    <source>
        <dbReference type="ARBA" id="ARBA00022737"/>
    </source>
</evidence>
<protein>
    <recommendedName>
        <fullName evidence="5">ER membrane protein complex subunit 2</fullName>
    </recommendedName>
</protein>
<dbReference type="InterPro" id="IPR055217">
    <property type="entry name" value="TPR_EMC2"/>
</dbReference>
<dbReference type="EMBL" id="JAKKPZ010000006">
    <property type="protein sequence ID" value="KAI1720399.1"/>
    <property type="molecule type" value="Genomic_DNA"/>
</dbReference>
<keyword evidence="5" id="KW-0256">Endoplasmic reticulum</keyword>
<evidence type="ECO:0000256" key="1">
    <source>
        <dbReference type="ARBA" id="ARBA00010361"/>
    </source>
</evidence>
<dbReference type="PROSITE" id="PS50005">
    <property type="entry name" value="TPR"/>
    <property type="match status" value="1"/>
</dbReference>
<evidence type="ECO:0000256" key="5">
    <source>
        <dbReference type="RuleBase" id="RU367091"/>
    </source>
</evidence>
<dbReference type="GO" id="GO:0072546">
    <property type="term" value="C:EMC complex"/>
    <property type="evidence" value="ECO:0007669"/>
    <property type="project" value="UniProtKB-UniRule"/>
</dbReference>